<keyword evidence="2 4" id="KW-0689">Ribosomal protein</keyword>
<dbReference type="PANTHER" id="PTHR15238">
    <property type="entry name" value="54S RIBOSOMAL PROTEIN L39, MITOCHONDRIAL"/>
    <property type="match status" value="1"/>
</dbReference>
<gene>
    <name evidence="4" type="ORF">TGMAS_308930A</name>
</gene>
<dbReference type="NCBIfam" id="TIGR01023">
    <property type="entry name" value="rpmG_bact"/>
    <property type="match status" value="1"/>
</dbReference>
<dbReference type="SUPFAM" id="SSF57829">
    <property type="entry name" value="Zn-binding ribosomal proteins"/>
    <property type="match status" value="1"/>
</dbReference>
<evidence type="ECO:0000256" key="2">
    <source>
        <dbReference type="ARBA" id="ARBA00022980"/>
    </source>
</evidence>
<keyword evidence="3" id="KW-0687">Ribonucleoprotein</keyword>
<dbReference type="GO" id="GO:0015934">
    <property type="term" value="C:large ribosomal subunit"/>
    <property type="evidence" value="ECO:0007669"/>
    <property type="project" value="TreeGrafter"/>
</dbReference>
<sequence>MFFTSPVLLRSRSKRLFVQLKSAAMTNFCYVTRKSPEKKNFRIALRKYDPGVNKHV</sequence>
<name>A0A086QJL1_TOXGO</name>
<evidence type="ECO:0000313" key="4">
    <source>
        <dbReference type="EMBL" id="KFH12793.1"/>
    </source>
</evidence>
<protein>
    <submittedName>
        <fullName evidence="4">Putative 50S ribosomal protein L33</fullName>
    </submittedName>
</protein>
<dbReference type="PANTHER" id="PTHR15238:SF1">
    <property type="entry name" value="LARGE RIBOSOMAL SUBUNIT PROTEIN BL33M"/>
    <property type="match status" value="1"/>
</dbReference>
<dbReference type="Proteomes" id="UP000028821">
    <property type="component" value="Unassembled WGS sequence"/>
</dbReference>
<accession>A0A086QJL1</accession>
<evidence type="ECO:0000256" key="1">
    <source>
        <dbReference type="ARBA" id="ARBA00007596"/>
    </source>
</evidence>
<dbReference type="GO" id="GO:0005737">
    <property type="term" value="C:cytoplasm"/>
    <property type="evidence" value="ECO:0007669"/>
    <property type="project" value="UniProtKB-ARBA"/>
</dbReference>
<comment type="caution">
    <text evidence="4">The sequence shown here is derived from an EMBL/GenBank/DDBJ whole genome shotgun (WGS) entry which is preliminary data.</text>
</comment>
<dbReference type="Gene3D" id="2.20.28.120">
    <property type="entry name" value="Ribosomal protein L33"/>
    <property type="match status" value="1"/>
</dbReference>
<dbReference type="VEuPathDB" id="ToxoDB:TGMAS_308930A"/>
<dbReference type="Pfam" id="PF00471">
    <property type="entry name" value="Ribosomal_L33"/>
    <property type="match status" value="1"/>
</dbReference>
<proteinExistence type="inferred from homology"/>
<evidence type="ECO:0000313" key="5">
    <source>
        <dbReference type="Proteomes" id="UP000028821"/>
    </source>
</evidence>
<comment type="similarity">
    <text evidence="1">Belongs to the bacterial ribosomal protein bL33 family.</text>
</comment>
<dbReference type="GO" id="GO:0006412">
    <property type="term" value="P:translation"/>
    <property type="evidence" value="ECO:0007669"/>
    <property type="project" value="InterPro"/>
</dbReference>
<feature type="non-terminal residue" evidence="4">
    <location>
        <position position="56"/>
    </location>
</feature>
<dbReference type="InterPro" id="IPR038584">
    <property type="entry name" value="Ribosomal_bL33_sf"/>
</dbReference>
<dbReference type="InterPro" id="IPR011332">
    <property type="entry name" value="Ribosomal_zn-bd"/>
</dbReference>
<organism evidence="4 5">
    <name type="scientific">Toxoplasma gondii MAS</name>
    <dbReference type="NCBI Taxonomy" id="943118"/>
    <lineage>
        <taxon>Eukaryota</taxon>
        <taxon>Sar</taxon>
        <taxon>Alveolata</taxon>
        <taxon>Apicomplexa</taxon>
        <taxon>Conoidasida</taxon>
        <taxon>Coccidia</taxon>
        <taxon>Eucoccidiorida</taxon>
        <taxon>Eimeriorina</taxon>
        <taxon>Sarcocystidae</taxon>
        <taxon>Toxoplasma</taxon>
    </lineage>
</organism>
<reference evidence="4 5" key="1">
    <citation type="submission" date="2014-04" db="EMBL/GenBank/DDBJ databases">
        <authorList>
            <person name="Sibley D."/>
            <person name="Venepally P."/>
            <person name="Karamycheva S."/>
            <person name="Hadjithomas M."/>
            <person name="Khan A."/>
            <person name="Brunk B."/>
            <person name="Roos D."/>
            <person name="Caler E."/>
            <person name="Lorenzi H."/>
        </authorList>
    </citation>
    <scope>NUCLEOTIDE SEQUENCE [LARGE SCALE GENOMIC DNA]</scope>
    <source>
        <strain evidence="4 5">MAS</strain>
    </source>
</reference>
<dbReference type="InterPro" id="IPR001705">
    <property type="entry name" value="Ribosomal_bL33"/>
</dbReference>
<dbReference type="AlphaFoldDB" id="A0A086QJL1"/>
<evidence type="ECO:0000256" key="3">
    <source>
        <dbReference type="ARBA" id="ARBA00023274"/>
    </source>
</evidence>
<dbReference type="GO" id="GO:0003735">
    <property type="term" value="F:structural constituent of ribosome"/>
    <property type="evidence" value="ECO:0007669"/>
    <property type="project" value="InterPro"/>
</dbReference>
<dbReference type="EMBL" id="AEXC02001464">
    <property type="protein sequence ID" value="KFH12793.1"/>
    <property type="molecule type" value="Genomic_DNA"/>
</dbReference>